<accession>A0AAD5T7J9</accession>
<feature type="compositionally biased region" description="Polar residues" evidence="1">
    <location>
        <begin position="1"/>
        <end position="10"/>
    </location>
</feature>
<keyword evidence="3" id="KW-1185">Reference proteome</keyword>
<dbReference type="Proteomes" id="UP001211907">
    <property type="component" value="Unassembled WGS sequence"/>
</dbReference>
<evidence type="ECO:0000313" key="3">
    <source>
        <dbReference type="Proteomes" id="UP001211907"/>
    </source>
</evidence>
<name>A0AAD5T7J9_9FUNG</name>
<feature type="region of interest" description="Disordered" evidence="1">
    <location>
        <begin position="1"/>
        <end position="81"/>
    </location>
</feature>
<protein>
    <submittedName>
        <fullName evidence="2">Uncharacterized protein</fullName>
    </submittedName>
</protein>
<evidence type="ECO:0000313" key="2">
    <source>
        <dbReference type="EMBL" id="KAJ3136579.1"/>
    </source>
</evidence>
<reference evidence="2" key="1">
    <citation type="submission" date="2020-05" db="EMBL/GenBank/DDBJ databases">
        <title>Phylogenomic resolution of chytrid fungi.</title>
        <authorList>
            <person name="Stajich J.E."/>
            <person name="Amses K."/>
            <person name="Simmons R."/>
            <person name="Seto K."/>
            <person name="Myers J."/>
            <person name="Bonds A."/>
            <person name="Quandt C.A."/>
            <person name="Barry K."/>
            <person name="Liu P."/>
            <person name="Grigoriev I."/>
            <person name="Longcore J.E."/>
            <person name="James T.Y."/>
        </authorList>
    </citation>
    <scope>NUCLEOTIDE SEQUENCE</scope>
    <source>
        <strain evidence="2">JEL0513</strain>
    </source>
</reference>
<organism evidence="2 3">
    <name type="scientific">Physocladia obscura</name>
    <dbReference type="NCBI Taxonomy" id="109957"/>
    <lineage>
        <taxon>Eukaryota</taxon>
        <taxon>Fungi</taxon>
        <taxon>Fungi incertae sedis</taxon>
        <taxon>Chytridiomycota</taxon>
        <taxon>Chytridiomycota incertae sedis</taxon>
        <taxon>Chytridiomycetes</taxon>
        <taxon>Chytridiales</taxon>
        <taxon>Chytriomycetaceae</taxon>
        <taxon>Physocladia</taxon>
    </lineage>
</organism>
<feature type="non-terminal residue" evidence="2">
    <location>
        <position position="81"/>
    </location>
</feature>
<feature type="compositionally biased region" description="Low complexity" evidence="1">
    <location>
        <begin position="16"/>
        <end position="54"/>
    </location>
</feature>
<comment type="caution">
    <text evidence="2">The sequence shown here is derived from an EMBL/GenBank/DDBJ whole genome shotgun (WGS) entry which is preliminary data.</text>
</comment>
<dbReference type="EMBL" id="JADGJH010000133">
    <property type="protein sequence ID" value="KAJ3136579.1"/>
    <property type="molecule type" value="Genomic_DNA"/>
</dbReference>
<gene>
    <name evidence="2" type="ORF">HK100_001521</name>
</gene>
<feature type="compositionally biased region" description="Polar residues" evidence="1">
    <location>
        <begin position="64"/>
        <end position="81"/>
    </location>
</feature>
<evidence type="ECO:0000256" key="1">
    <source>
        <dbReference type="SAM" id="MobiDB-lite"/>
    </source>
</evidence>
<dbReference type="AlphaFoldDB" id="A0AAD5T7J9"/>
<proteinExistence type="predicted"/>
<sequence length="81" mass="8694">MSQQHINVTIDSERAPLLPSSSSSNANPSSQSQLSSIWGLLSQSTSAPQSSQQQSDRHIAHSMTPVNPSISQTQIPNQNQP</sequence>